<reference evidence="1" key="1">
    <citation type="journal article" date="2015" name="Nature">
        <title>Complex archaea that bridge the gap between prokaryotes and eukaryotes.</title>
        <authorList>
            <person name="Spang A."/>
            <person name="Saw J.H."/>
            <person name="Jorgensen S.L."/>
            <person name="Zaremba-Niedzwiedzka K."/>
            <person name="Martijn J."/>
            <person name="Lind A.E."/>
            <person name="van Eijk R."/>
            <person name="Schleper C."/>
            <person name="Guy L."/>
            <person name="Ettema T.J."/>
        </authorList>
    </citation>
    <scope>NUCLEOTIDE SEQUENCE</scope>
</reference>
<accession>A0A0F9LWF9</accession>
<dbReference type="AlphaFoldDB" id="A0A0F9LWF9"/>
<proteinExistence type="predicted"/>
<dbReference type="EMBL" id="LAZR01010126">
    <property type="protein sequence ID" value="KKM68680.1"/>
    <property type="molecule type" value="Genomic_DNA"/>
</dbReference>
<protein>
    <submittedName>
        <fullName evidence="1">Uncharacterized protein</fullName>
    </submittedName>
</protein>
<gene>
    <name evidence="1" type="ORF">LCGC14_1458420</name>
</gene>
<name>A0A0F9LWF9_9ZZZZ</name>
<sequence>MITSEDRAKYSYYTDESILGIKLIGGLEDQVLLDIADSCGRIWVTDTDCDTRWRLNDYFLAIQTLMGEVNPNWIIAQVAEELYHRDLIDEQRLDKLTR</sequence>
<comment type="caution">
    <text evidence="1">The sequence shown here is derived from an EMBL/GenBank/DDBJ whole genome shotgun (WGS) entry which is preliminary data.</text>
</comment>
<evidence type="ECO:0000313" key="1">
    <source>
        <dbReference type="EMBL" id="KKM68680.1"/>
    </source>
</evidence>
<organism evidence="1">
    <name type="scientific">marine sediment metagenome</name>
    <dbReference type="NCBI Taxonomy" id="412755"/>
    <lineage>
        <taxon>unclassified sequences</taxon>
        <taxon>metagenomes</taxon>
        <taxon>ecological metagenomes</taxon>
    </lineage>
</organism>